<dbReference type="OrthoDB" id="420519at2759"/>
<dbReference type="GO" id="GO:0022857">
    <property type="term" value="F:transmembrane transporter activity"/>
    <property type="evidence" value="ECO:0007669"/>
    <property type="project" value="UniProtKB-UniRule"/>
</dbReference>
<gene>
    <name evidence="8" type="ORF">DFQ27_003246</name>
</gene>
<feature type="compositionally biased region" description="Basic residues" evidence="7">
    <location>
        <begin position="96"/>
        <end position="112"/>
    </location>
</feature>
<protein>
    <recommendedName>
        <fullName evidence="6">Protein PNS1</fullName>
    </recommendedName>
</protein>
<feature type="compositionally biased region" description="Acidic residues" evidence="7">
    <location>
        <begin position="127"/>
        <end position="136"/>
    </location>
</feature>
<feature type="region of interest" description="Disordered" evidence="7">
    <location>
        <begin position="57"/>
        <end position="79"/>
    </location>
</feature>
<evidence type="ECO:0000256" key="2">
    <source>
        <dbReference type="ARBA" id="ARBA00007168"/>
    </source>
</evidence>
<evidence type="ECO:0000256" key="3">
    <source>
        <dbReference type="ARBA" id="ARBA00022692"/>
    </source>
</evidence>
<organism evidence="8 9">
    <name type="scientific">Actinomortierella ambigua</name>
    <dbReference type="NCBI Taxonomy" id="1343610"/>
    <lineage>
        <taxon>Eukaryota</taxon>
        <taxon>Fungi</taxon>
        <taxon>Fungi incertae sedis</taxon>
        <taxon>Mucoromycota</taxon>
        <taxon>Mortierellomycotina</taxon>
        <taxon>Mortierellomycetes</taxon>
        <taxon>Mortierellales</taxon>
        <taxon>Mortierellaceae</taxon>
        <taxon>Actinomortierella</taxon>
    </lineage>
</organism>
<feature type="region of interest" description="Disordered" evidence="7">
    <location>
        <begin position="1"/>
        <end position="28"/>
    </location>
</feature>
<comment type="similarity">
    <text evidence="2 6">Belongs to the CTL (choline transporter-like) family.</text>
</comment>
<accession>A0A9P6Q5E2</accession>
<name>A0A9P6Q5E2_9FUNG</name>
<evidence type="ECO:0000256" key="1">
    <source>
        <dbReference type="ARBA" id="ARBA00004141"/>
    </source>
</evidence>
<sequence length="654" mass="72220">MFAHGPSPNRGGDYDLSGSYRGMSGPSTRRIQNSLFYSVPTIENELDLDVGLDHDHHDDDLDSHDHYGLGQYEDTGDELGESVPLQASQYRETHHNQHSIHHGAPRRHHHARDPHPQLPYNHRSYDHDDDDDDGDNGSDTSDRSPPMSLFLDRELRPEAPLTPAAIYLDVPPPVSNKASPSRGNLSEQLLAPKAIPTGPIGWTSISYKRQFKDPVFAILYILAMVAYFILGIVLLFTTSSASIGDHISTVYKVIKSSAGFLTLVILVSAALGALWLLMLRTFARPVVWVTVLSVPLIAISLFIWSIASALNGPKGEGGKRDPQDTGLAVLSMIPLLLGGLFLTVIYFKREHIARATDVIELACDILKDNPDMVVVSFGLMAIQVVFTAIWLVFFSRVFLVGHVDTSTTTGGSGGAWVLEGNSYPMAIFMIFMFLWTTAVLGNIQRVTLAGVVSKWYFHSSKIMQPILVNATTSSLGTICLGALFIAIVQALVLALRFSQKKLKEYNYPLFAFLVTCLRFIEVLVENFNNYTLIYVGITGESLFSAARSASKIFRRNLLWGLMSDLLTKLILNINSMMLSVLTGFAAYIFATHTLHSPYGYVIGILASIIPYYVTRFFTHIMSITVDASFLCYAIDLDTNTCHSNKAHSAFGSAR</sequence>
<dbReference type="Pfam" id="PF04515">
    <property type="entry name" value="Choline_transpo"/>
    <property type="match status" value="1"/>
</dbReference>
<dbReference type="GO" id="GO:0005886">
    <property type="term" value="C:plasma membrane"/>
    <property type="evidence" value="ECO:0007669"/>
    <property type="project" value="UniProtKB-SubCell"/>
</dbReference>
<proteinExistence type="inferred from homology"/>
<keyword evidence="9" id="KW-1185">Reference proteome</keyword>
<evidence type="ECO:0000256" key="7">
    <source>
        <dbReference type="SAM" id="MobiDB-lite"/>
    </source>
</evidence>
<dbReference type="PANTHER" id="PTHR12385">
    <property type="entry name" value="CHOLINE TRANSPORTER-LIKE (SLC FAMILY 44)"/>
    <property type="match status" value="1"/>
</dbReference>
<dbReference type="InterPro" id="IPR007603">
    <property type="entry name" value="Choline_transptr-like"/>
</dbReference>
<comment type="function">
    <text evidence="6">Probably involved in transport through the plasma membrane.</text>
</comment>
<feature type="transmembrane region" description="Helical" evidence="6">
    <location>
        <begin position="257"/>
        <end position="279"/>
    </location>
</feature>
<evidence type="ECO:0000256" key="6">
    <source>
        <dbReference type="RuleBase" id="RU368066"/>
    </source>
</evidence>
<evidence type="ECO:0000313" key="8">
    <source>
        <dbReference type="EMBL" id="KAG0260968.1"/>
    </source>
</evidence>
<evidence type="ECO:0000256" key="5">
    <source>
        <dbReference type="ARBA" id="ARBA00023136"/>
    </source>
</evidence>
<evidence type="ECO:0000313" key="9">
    <source>
        <dbReference type="Proteomes" id="UP000807716"/>
    </source>
</evidence>
<reference evidence="8" key="1">
    <citation type="journal article" date="2020" name="Fungal Divers.">
        <title>Resolving the Mortierellaceae phylogeny through synthesis of multi-gene phylogenetics and phylogenomics.</title>
        <authorList>
            <person name="Vandepol N."/>
            <person name="Liber J."/>
            <person name="Desiro A."/>
            <person name="Na H."/>
            <person name="Kennedy M."/>
            <person name="Barry K."/>
            <person name="Grigoriev I.V."/>
            <person name="Miller A.N."/>
            <person name="O'Donnell K."/>
            <person name="Stajich J.E."/>
            <person name="Bonito G."/>
        </authorList>
    </citation>
    <scope>NUCLEOTIDE SEQUENCE</scope>
    <source>
        <strain evidence="8">BC1065</strain>
    </source>
</reference>
<feature type="transmembrane region" description="Helical" evidence="6">
    <location>
        <begin position="286"/>
        <end position="307"/>
    </location>
</feature>
<dbReference type="PANTHER" id="PTHR12385:SF88">
    <property type="entry name" value="CHOLINE TRANSPORTER-LIKE PROTEIN CTL1"/>
    <property type="match status" value="1"/>
</dbReference>
<evidence type="ECO:0000256" key="4">
    <source>
        <dbReference type="ARBA" id="ARBA00022989"/>
    </source>
</evidence>
<feature type="transmembrane region" description="Helical" evidence="6">
    <location>
        <begin position="596"/>
        <end position="613"/>
    </location>
</feature>
<keyword evidence="4 6" id="KW-1133">Transmembrane helix</keyword>
<keyword evidence="3 6" id="KW-0812">Transmembrane</keyword>
<feature type="region of interest" description="Disordered" evidence="7">
    <location>
        <begin position="91"/>
        <end position="148"/>
    </location>
</feature>
<keyword evidence="5 6" id="KW-0472">Membrane</keyword>
<feature type="transmembrane region" description="Helical" evidence="6">
    <location>
        <begin position="569"/>
        <end position="590"/>
    </location>
</feature>
<feature type="transmembrane region" description="Helical" evidence="6">
    <location>
        <begin position="507"/>
        <end position="524"/>
    </location>
</feature>
<feature type="compositionally biased region" description="Basic and acidic residues" evidence="7">
    <location>
        <begin position="57"/>
        <end position="67"/>
    </location>
</feature>
<comment type="caution">
    <text evidence="8">The sequence shown here is derived from an EMBL/GenBank/DDBJ whole genome shotgun (WGS) entry which is preliminary data.</text>
</comment>
<feature type="transmembrane region" description="Helical" evidence="6">
    <location>
        <begin position="373"/>
        <end position="393"/>
    </location>
</feature>
<feature type="transmembrane region" description="Helical" evidence="6">
    <location>
        <begin position="466"/>
        <end position="495"/>
    </location>
</feature>
<dbReference type="Proteomes" id="UP000807716">
    <property type="component" value="Unassembled WGS sequence"/>
</dbReference>
<comment type="subcellular location">
    <subcellularLocation>
        <location evidence="6">Cell membrane</location>
        <topology evidence="6">Multi-pass membrane protein</topology>
    </subcellularLocation>
    <subcellularLocation>
        <location evidence="1">Membrane</location>
        <topology evidence="1">Multi-pass membrane protein</topology>
    </subcellularLocation>
</comment>
<dbReference type="EMBL" id="JAAAJB010000232">
    <property type="protein sequence ID" value="KAG0260968.1"/>
    <property type="molecule type" value="Genomic_DNA"/>
</dbReference>
<dbReference type="AlphaFoldDB" id="A0A9P6Q5E2"/>
<feature type="transmembrane region" description="Helical" evidence="6">
    <location>
        <begin position="327"/>
        <end position="347"/>
    </location>
</feature>
<feature type="transmembrane region" description="Helical" evidence="6">
    <location>
        <begin position="425"/>
        <end position="446"/>
    </location>
</feature>
<feature type="transmembrane region" description="Helical" evidence="6">
    <location>
        <begin position="215"/>
        <end position="237"/>
    </location>
</feature>